<feature type="binding site" evidence="5">
    <location>
        <position position="330"/>
    </location>
    <ligand>
        <name>Zn(2+)</name>
        <dbReference type="ChEBI" id="CHEBI:29105"/>
    </ligand>
</feature>
<evidence type="ECO:0000256" key="1">
    <source>
        <dbReference type="ARBA" id="ARBA00022490"/>
    </source>
</evidence>
<feature type="domain" description="tRNA-guanine(15) transglycosylase-like" evidence="6">
    <location>
        <begin position="13"/>
        <end position="389"/>
    </location>
</feature>
<keyword evidence="4 5" id="KW-0862">Zinc</keyword>
<keyword evidence="7" id="KW-0808">Transferase</keyword>
<comment type="cofactor">
    <cofactor evidence="5">
        <name>Zn(2+)</name>
        <dbReference type="ChEBI" id="CHEBI:29105"/>
    </cofactor>
    <text evidence="5">Binds 1 zinc ion per subunit.</text>
</comment>
<dbReference type="Gene3D" id="3.20.20.105">
    <property type="entry name" value="Queuine tRNA-ribosyltransferase-like"/>
    <property type="match status" value="1"/>
</dbReference>
<dbReference type="Proteomes" id="UP000008237">
    <property type="component" value="Unassembled WGS sequence"/>
</dbReference>
<dbReference type="PhylomeDB" id="E2BPE5"/>
<protein>
    <recommendedName>
        <fullName evidence="5">Queuine tRNA-ribosyltransferase accessory subunit 2</fullName>
    </recommendedName>
    <alternativeName>
        <fullName evidence="5">Queuine tRNA-ribosyltransferase domain-containing protein 1</fullName>
    </alternativeName>
</protein>
<dbReference type="SUPFAM" id="SSF51713">
    <property type="entry name" value="tRNA-guanine transglycosylase"/>
    <property type="match status" value="1"/>
</dbReference>
<dbReference type="OrthoDB" id="27601at2759"/>
<reference evidence="7 8" key="1">
    <citation type="journal article" date="2010" name="Science">
        <title>Genomic comparison of the ants Camponotus floridanus and Harpegnathos saltator.</title>
        <authorList>
            <person name="Bonasio R."/>
            <person name="Zhang G."/>
            <person name="Ye C."/>
            <person name="Mutti N.S."/>
            <person name="Fang X."/>
            <person name="Qin N."/>
            <person name="Donahue G."/>
            <person name="Yang P."/>
            <person name="Li Q."/>
            <person name="Li C."/>
            <person name="Zhang P."/>
            <person name="Huang Z."/>
            <person name="Berger S.L."/>
            <person name="Reinberg D."/>
            <person name="Wang J."/>
            <person name="Liebig J."/>
        </authorList>
    </citation>
    <scope>NUCLEOTIDE SEQUENCE [LARGE SCALE GENOMIC DNA]</scope>
    <source>
        <strain evidence="7 8">R22 G/1</strain>
    </source>
</reference>
<evidence type="ECO:0000256" key="3">
    <source>
        <dbReference type="ARBA" id="ARBA00022723"/>
    </source>
</evidence>
<dbReference type="FunCoup" id="E2BPE5">
    <property type="interactions" value="1401"/>
</dbReference>
<accession>E2BPE5</accession>
<evidence type="ECO:0000256" key="2">
    <source>
        <dbReference type="ARBA" id="ARBA00022694"/>
    </source>
</evidence>
<dbReference type="InParanoid" id="E2BPE5"/>
<dbReference type="GO" id="GO:0046872">
    <property type="term" value="F:metal ion binding"/>
    <property type="evidence" value="ECO:0007669"/>
    <property type="project" value="UniProtKB-KW"/>
</dbReference>
<comment type="function">
    <text evidence="5">Non-catalytic subunit of the queuine tRNA-ribosyltransferase (TGT) that catalyzes the base-exchange of a guanine (G) residue with queuine (Q) at position 34 (anticodon wobble position) in tRNAs with GU(N) anticodons (tRNA-Asp, -Asn, -His and -Tyr), resulting in the hypermodified nucleoside queuosine (7-(((4,5-cis-dihydroxy-2-cyclopenten-1-yl)amino)methyl)-7-deazaguanosine).</text>
</comment>
<dbReference type="InterPro" id="IPR050852">
    <property type="entry name" value="Queuine_tRNA-ribosyltrfase"/>
</dbReference>
<dbReference type="InterPro" id="IPR036511">
    <property type="entry name" value="TGT-like_sf"/>
</dbReference>
<dbReference type="InterPro" id="IPR028592">
    <property type="entry name" value="QTRTD1"/>
</dbReference>
<feature type="binding site" evidence="5">
    <location>
        <position position="325"/>
    </location>
    <ligand>
        <name>Zn(2+)</name>
        <dbReference type="ChEBI" id="CHEBI:29105"/>
    </ligand>
</feature>
<evidence type="ECO:0000313" key="8">
    <source>
        <dbReference type="Proteomes" id="UP000008237"/>
    </source>
</evidence>
<keyword evidence="3 5" id="KW-0479">Metal-binding</keyword>
<keyword evidence="1 5" id="KW-0963">Cytoplasm</keyword>
<dbReference type="STRING" id="610380.E2BPE5"/>
<dbReference type="InterPro" id="IPR002616">
    <property type="entry name" value="tRNA_ribo_trans-like"/>
</dbReference>
<evidence type="ECO:0000259" key="6">
    <source>
        <dbReference type="Pfam" id="PF01702"/>
    </source>
</evidence>
<dbReference type="Pfam" id="PF01702">
    <property type="entry name" value="TGT"/>
    <property type="match status" value="1"/>
</dbReference>
<gene>
    <name evidence="7" type="ORF">EAI_01490</name>
</gene>
<comment type="subunit">
    <text evidence="5">Heterodimer of a catalytic subunit and an accessory subunit.</text>
</comment>
<sequence length="403" mass="45091">MKVTFFTESVACCAARIGILSGFERFPNISFETPLLLTYTKGGSVPHLTKDVFKMVTSEQHVLSVSLSSTILMADSIKELDISFVDFVGMKNYINFLSIHDPAYTTNSGFQQLDSISIWSRTGRSKLTANKYMEIVQTFKPDLYIALCDGDTNINSSAKRVSNAVNRSKTLLEQCLNIHQSSDTLKSTGILGAVEGGYNLEARAESINHLKSMPLTGFVIDGLHNNGPSVQNIPSELIKHVVQHTTSLLPVDKVRASLGCWNPAIVLDLVELGVDIFDSSYPYVITEQSQALVFMCDEDACENQCVISIAEKRYKDDFSPICTKCTCLTCRNHTKAYLHHLQHTQEMLGSVLLMIHNTHQYLIFFTVIRDSLKNGTFDQLQTKIRSKYETNSIYKQLNINIKT</sequence>
<dbReference type="HAMAP" id="MF_03043">
    <property type="entry name" value="QTRT2"/>
    <property type="match status" value="1"/>
</dbReference>
<comment type="subcellular location">
    <subcellularLocation>
        <location evidence="5">Cytoplasm</location>
    </subcellularLocation>
</comment>
<evidence type="ECO:0000256" key="5">
    <source>
        <dbReference type="HAMAP-Rule" id="MF_03043"/>
    </source>
</evidence>
<dbReference type="OMA" id="MAGSRMK"/>
<comment type="similarity">
    <text evidence="5">Belongs to the queuine tRNA-ribosyltransferase family. QTRT2 subfamily.</text>
</comment>
<organism evidence="8">
    <name type="scientific">Harpegnathos saltator</name>
    <name type="common">Jerdon's jumping ant</name>
    <dbReference type="NCBI Taxonomy" id="610380"/>
    <lineage>
        <taxon>Eukaryota</taxon>
        <taxon>Metazoa</taxon>
        <taxon>Ecdysozoa</taxon>
        <taxon>Arthropoda</taxon>
        <taxon>Hexapoda</taxon>
        <taxon>Insecta</taxon>
        <taxon>Pterygota</taxon>
        <taxon>Neoptera</taxon>
        <taxon>Endopterygota</taxon>
        <taxon>Hymenoptera</taxon>
        <taxon>Apocrita</taxon>
        <taxon>Aculeata</taxon>
        <taxon>Formicoidea</taxon>
        <taxon>Formicidae</taxon>
        <taxon>Ponerinae</taxon>
        <taxon>Ponerini</taxon>
        <taxon>Harpegnathos</taxon>
    </lineage>
</organism>
<dbReference type="GO" id="GO:0005737">
    <property type="term" value="C:cytoplasm"/>
    <property type="evidence" value="ECO:0007669"/>
    <property type="project" value="UniProtKB-SubCell"/>
</dbReference>
<evidence type="ECO:0000256" key="4">
    <source>
        <dbReference type="ARBA" id="ARBA00022833"/>
    </source>
</evidence>
<feature type="binding site" evidence="5">
    <location>
        <position position="356"/>
    </location>
    <ligand>
        <name>Zn(2+)</name>
        <dbReference type="ChEBI" id="CHEBI:29105"/>
    </ligand>
</feature>
<keyword evidence="2 5" id="KW-0819">tRNA processing</keyword>
<dbReference type="PANTHER" id="PTHR46064">
    <property type="entry name" value="QUEUINE TRNA-RIBOSYLTRANSFERASE ACCESSORY SUBUNIT 2"/>
    <property type="match status" value="1"/>
</dbReference>
<dbReference type="AlphaFoldDB" id="E2BPE5"/>
<dbReference type="EMBL" id="GL449633">
    <property type="protein sequence ID" value="EFN82349.1"/>
    <property type="molecule type" value="Genomic_DNA"/>
</dbReference>
<feature type="binding site" evidence="5">
    <location>
        <position position="327"/>
    </location>
    <ligand>
        <name>Zn(2+)</name>
        <dbReference type="ChEBI" id="CHEBI:29105"/>
    </ligand>
</feature>
<proteinExistence type="inferred from homology"/>
<dbReference type="PANTHER" id="PTHR46064:SF1">
    <property type="entry name" value="QUEUINE TRNA-RIBOSYLTRANSFERASE ACCESSORY SUBUNIT 2"/>
    <property type="match status" value="1"/>
</dbReference>
<keyword evidence="8" id="KW-1185">Reference proteome</keyword>
<dbReference type="GO" id="GO:0006400">
    <property type="term" value="P:tRNA modification"/>
    <property type="evidence" value="ECO:0007669"/>
    <property type="project" value="InterPro"/>
</dbReference>
<dbReference type="NCBIfam" id="TIGR00449">
    <property type="entry name" value="tgt_general"/>
    <property type="match status" value="1"/>
</dbReference>
<evidence type="ECO:0000313" key="7">
    <source>
        <dbReference type="EMBL" id="EFN82349.1"/>
    </source>
</evidence>
<name>E2BPE5_HARSA</name>
<dbReference type="GO" id="GO:0008479">
    <property type="term" value="F:tRNA-guanosine(34) queuine transglycosylase activity"/>
    <property type="evidence" value="ECO:0007669"/>
    <property type="project" value="UniProtKB-UniRule"/>
</dbReference>